<feature type="region of interest" description="Disordered" evidence="1">
    <location>
        <begin position="63"/>
        <end position="118"/>
    </location>
</feature>
<protein>
    <recommendedName>
        <fullName evidence="4">Retrotransposon gag protein</fullName>
    </recommendedName>
</protein>
<dbReference type="Proteomes" id="UP000265520">
    <property type="component" value="Unassembled WGS sequence"/>
</dbReference>
<dbReference type="AlphaFoldDB" id="A0A392RPI1"/>
<feature type="compositionally biased region" description="Low complexity" evidence="1">
    <location>
        <begin position="103"/>
        <end position="118"/>
    </location>
</feature>
<reference evidence="2 3" key="1">
    <citation type="journal article" date="2018" name="Front. Plant Sci.">
        <title>Red Clover (Trifolium pratense) and Zigzag Clover (T. medium) - A Picture of Genomic Similarities and Differences.</title>
        <authorList>
            <person name="Dluhosova J."/>
            <person name="Istvanek J."/>
            <person name="Nedelnik J."/>
            <person name="Repkova J."/>
        </authorList>
    </citation>
    <scope>NUCLEOTIDE SEQUENCE [LARGE SCALE GENOMIC DNA]</scope>
    <source>
        <strain evidence="3">cv. 10/8</strain>
        <tissue evidence="2">Leaf</tissue>
    </source>
</reference>
<evidence type="ECO:0000256" key="1">
    <source>
        <dbReference type="SAM" id="MobiDB-lite"/>
    </source>
</evidence>
<comment type="caution">
    <text evidence="2">The sequence shown here is derived from an EMBL/GenBank/DDBJ whole genome shotgun (WGS) entry which is preliminary data.</text>
</comment>
<proteinExistence type="predicted"/>
<sequence>MCQNEYNMNNERSARTAGVLQLDKETAYLKEIDVLKMKLAEKVALDATIKQVKEVCDFCQEDHPNGHCTPEGNTKEANAGNYQKPNPYSYNSGWRGNSNSRWNQNTTQGNQQTQQPRK</sequence>
<keyword evidence="3" id="KW-1185">Reference proteome</keyword>
<accession>A0A392RPI1</accession>
<organism evidence="2 3">
    <name type="scientific">Trifolium medium</name>
    <dbReference type="NCBI Taxonomy" id="97028"/>
    <lineage>
        <taxon>Eukaryota</taxon>
        <taxon>Viridiplantae</taxon>
        <taxon>Streptophyta</taxon>
        <taxon>Embryophyta</taxon>
        <taxon>Tracheophyta</taxon>
        <taxon>Spermatophyta</taxon>
        <taxon>Magnoliopsida</taxon>
        <taxon>eudicotyledons</taxon>
        <taxon>Gunneridae</taxon>
        <taxon>Pentapetalae</taxon>
        <taxon>rosids</taxon>
        <taxon>fabids</taxon>
        <taxon>Fabales</taxon>
        <taxon>Fabaceae</taxon>
        <taxon>Papilionoideae</taxon>
        <taxon>50 kb inversion clade</taxon>
        <taxon>NPAAA clade</taxon>
        <taxon>Hologalegina</taxon>
        <taxon>IRL clade</taxon>
        <taxon>Trifolieae</taxon>
        <taxon>Trifolium</taxon>
    </lineage>
</organism>
<evidence type="ECO:0000313" key="3">
    <source>
        <dbReference type="Proteomes" id="UP000265520"/>
    </source>
</evidence>
<feature type="compositionally biased region" description="Polar residues" evidence="1">
    <location>
        <begin position="71"/>
        <end position="102"/>
    </location>
</feature>
<evidence type="ECO:0000313" key="2">
    <source>
        <dbReference type="EMBL" id="MCI38122.1"/>
    </source>
</evidence>
<evidence type="ECO:0008006" key="4">
    <source>
        <dbReference type="Google" id="ProtNLM"/>
    </source>
</evidence>
<dbReference type="EMBL" id="LXQA010252244">
    <property type="protein sequence ID" value="MCI38122.1"/>
    <property type="molecule type" value="Genomic_DNA"/>
</dbReference>
<feature type="non-terminal residue" evidence="2">
    <location>
        <position position="118"/>
    </location>
</feature>
<name>A0A392RPI1_9FABA</name>